<reference evidence="4" key="1">
    <citation type="submission" date="2021-12" db="EMBL/GenBank/DDBJ databases">
        <authorList>
            <person name="King R."/>
        </authorList>
    </citation>
    <scope>NUCLEOTIDE SEQUENCE</scope>
</reference>
<dbReference type="InterPro" id="IPR031424">
    <property type="entry name" value="QVR-like"/>
</dbReference>
<protein>
    <submittedName>
        <fullName evidence="4">Uncharacterized protein</fullName>
    </submittedName>
</protein>
<keyword evidence="3" id="KW-1133">Transmembrane helix</keyword>
<dbReference type="GO" id="GO:0030431">
    <property type="term" value="P:sleep"/>
    <property type="evidence" value="ECO:0007669"/>
    <property type="project" value="InterPro"/>
</dbReference>
<feature type="transmembrane region" description="Helical" evidence="3">
    <location>
        <begin position="20"/>
        <end position="38"/>
    </location>
</feature>
<evidence type="ECO:0000313" key="5">
    <source>
        <dbReference type="Proteomes" id="UP001153714"/>
    </source>
</evidence>
<dbReference type="Pfam" id="PF17064">
    <property type="entry name" value="QVR"/>
    <property type="match status" value="1"/>
</dbReference>
<keyword evidence="3" id="KW-0472">Membrane</keyword>
<dbReference type="AlphaFoldDB" id="A0A9N9WDK9"/>
<organism evidence="4 5">
    <name type="scientific">Diatraea saccharalis</name>
    <name type="common">sugarcane borer</name>
    <dbReference type="NCBI Taxonomy" id="40085"/>
    <lineage>
        <taxon>Eukaryota</taxon>
        <taxon>Metazoa</taxon>
        <taxon>Ecdysozoa</taxon>
        <taxon>Arthropoda</taxon>
        <taxon>Hexapoda</taxon>
        <taxon>Insecta</taxon>
        <taxon>Pterygota</taxon>
        <taxon>Neoptera</taxon>
        <taxon>Endopterygota</taxon>
        <taxon>Lepidoptera</taxon>
        <taxon>Glossata</taxon>
        <taxon>Ditrysia</taxon>
        <taxon>Pyraloidea</taxon>
        <taxon>Crambidae</taxon>
        <taxon>Crambinae</taxon>
        <taxon>Diatraea</taxon>
    </lineage>
</organism>
<keyword evidence="3" id="KW-0812">Transmembrane</keyword>
<sequence>MSYPMGREFGGGYPETVKFSTIFLILYLLVFSITCFICSSDTDPLCADPFNNSSTPLSDCKFMRNPHREVLPAVCRKVKQRGNYLRLIFFNPSNFDMFHCIRVIVFHEIKTMYVIFI</sequence>
<reference evidence="4" key="2">
    <citation type="submission" date="2022-10" db="EMBL/GenBank/DDBJ databases">
        <authorList>
            <consortium name="ENA_rothamsted_submissions"/>
            <consortium name="culmorum"/>
            <person name="King R."/>
        </authorList>
    </citation>
    <scope>NUCLEOTIDE SEQUENCE</scope>
</reference>
<keyword evidence="5" id="KW-1185">Reference proteome</keyword>
<evidence type="ECO:0000313" key="4">
    <source>
        <dbReference type="EMBL" id="CAG9788656.1"/>
    </source>
</evidence>
<name>A0A9N9WDK9_9NEOP</name>
<proteinExistence type="predicted"/>
<gene>
    <name evidence="4" type="ORF">DIATSA_LOCUS6450</name>
</gene>
<dbReference type="OrthoDB" id="6110560at2759"/>
<dbReference type="EMBL" id="OU893333">
    <property type="protein sequence ID" value="CAG9788656.1"/>
    <property type="molecule type" value="Genomic_DNA"/>
</dbReference>
<accession>A0A9N9WDK9</accession>
<evidence type="ECO:0000256" key="2">
    <source>
        <dbReference type="ARBA" id="ARBA00023180"/>
    </source>
</evidence>
<keyword evidence="1" id="KW-0732">Signal</keyword>
<evidence type="ECO:0000256" key="1">
    <source>
        <dbReference type="ARBA" id="ARBA00022729"/>
    </source>
</evidence>
<keyword evidence="2" id="KW-0325">Glycoprotein</keyword>
<dbReference type="GO" id="GO:0032222">
    <property type="term" value="P:regulation of synaptic transmission, cholinergic"/>
    <property type="evidence" value="ECO:0007669"/>
    <property type="project" value="InterPro"/>
</dbReference>
<evidence type="ECO:0000256" key="3">
    <source>
        <dbReference type="SAM" id="Phobius"/>
    </source>
</evidence>
<dbReference type="Proteomes" id="UP001153714">
    <property type="component" value="Chromosome 2"/>
</dbReference>